<accession>A0A9W7SJ10</accession>
<reference evidence="3 4" key="2">
    <citation type="journal article" date="2021" name="Curr. Genet.">
        <title>Genetic response to nitrogen starvation in the aggressive Eucalyptus foliar pathogen Teratosphaeria destructans.</title>
        <authorList>
            <person name="Havenga M."/>
            <person name="Wingfield B.D."/>
            <person name="Wingfield M.J."/>
            <person name="Dreyer L.L."/>
            <person name="Roets F."/>
            <person name="Aylward J."/>
        </authorList>
    </citation>
    <scope>NUCLEOTIDE SEQUENCE [LARGE SCALE GENOMIC DNA]</scope>
    <source>
        <strain evidence="3">CMW44962</strain>
    </source>
</reference>
<dbReference type="Pfam" id="PF11976">
    <property type="entry name" value="Rad60-SLD"/>
    <property type="match status" value="1"/>
</dbReference>
<dbReference type="Gene3D" id="3.40.50.1820">
    <property type="entry name" value="alpha/beta hydrolase"/>
    <property type="match status" value="1"/>
</dbReference>
<evidence type="ECO:0000259" key="2">
    <source>
        <dbReference type="PROSITE" id="PS50053"/>
    </source>
</evidence>
<dbReference type="Pfam" id="PF01764">
    <property type="entry name" value="Lipase_3"/>
    <property type="match status" value="1"/>
</dbReference>
<dbReference type="Proteomes" id="UP001138500">
    <property type="component" value="Unassembled WGS sequence"/>
</dbReference>
<dbReference type="EMBL" id="RIBY02002445">
    <property type="protein sequence ID" value="KAH9812975.1"/>
    <property type="molecule type" value="Genomic_DNA"/>
</dbReference>
<dbReference type="InterPro" id="IPR029071">
    <property type="entry name" value="Ubiquitin-like_domsf"/>
</dbReference>
<dbReference type="PROSITE" id="PS50053">
    <property type="entry name" value="UBIQUITIN_2"/>
    <property type="match status" value="1"/>
</dbReference>
<name>A0A9W7SJ10_9PEZI</name>
<dbReference type="GO" id="GO:0006629">
    <property type="term" value="P:lipid metabolic process"/>
    <property type="evidence" value="ECO:0007669"/>
    <property type="project" value="InterPro"/>
</dbReference>
<dbReference type="InterPro" id="IPR022617">
    <property type="entry name" value="Rad60/SUMO-like_dom"/>
</dbReference>
<dbReference type="AlphaFoldDB" id="A0A9W7SJ10"/>
<dbReference type="PANTHER" id="PTHR46023">
    <property type="entry name" value="LIPASE CLASS 3 PROTEIN-LIKE"/>
    <property type="match status" value="1"/>
</dbReference>
<dbReference type="InterPro" id="IPR000626">
    <property type="entry name" value="Ubiquitin-like_dom"/>
</dbReference>
<evidence type="ECO:0000313" key="4">
    <source>
        <dbReference type="Proteomes" id="UP001138500"/>
    </source>
</evidence>
<dbReference type="CDD" id="cd00519">
    <property type="entry name" value="Lipase_3"/>
    <property type="match status" value="1"/>
</dbReference>
<comment type="caution">
    <text evidence="3">The sequence shown here is derived from an EMBL/GenBank/DDBJ whole genome shotgun (WGS) entry which is preliminary data.</text>
</comment>
<dbReference type="InterPro" id="IPR002921">
    <property type="entry name" value="Fungal_lipase-type"/>
</dbReference>
<evidence type="ECO:0000256" key="1">
    <source>
        <dbReference type="SAM" id="MobiDB-lite"/>
    </source>
</evidence>
<evidence type="ECO:0000313" key="3">
    <source>
        <dbReference type="EMBL" id="KAH9812975.1"/>
    </source>
</evidence>
<gene>
    <name evidence="3" type="ORF">Tdes44962_MAKER05742</name>
</gene>
<feature type="domain" description="Ubiquitin-like" evidence="2">
    <location>
        <begin position="623"/>
        <end position="660"/>
    </location>
</feature>
<protein>
    <submittedName>
        <fullName evidence="3">Lipase (Class 3)</fullName>
    </submittedName>
</protein>
<organism evidence="3 4">
    <name type="scientific">Teratosphaeria destructans</name>
    <dbReference type="NCBI Taxonomy" id="418781"/>
    <lineage>
        <taxon>Eukaryota</taxon>
        <taxon>Fungi</taxon>
        <taxon>Dikarya</taxon>
        <taxon>Ascomycota</taxon>
        <taxon>Pezizomycotina</taxon>
        <taxon>Dothideomycetes</taxon>
        <taxon>Dothideomycetidae</taxon>
        <taxon>Mycosphaerellales</taxon>
        <taxon>Teratosphaeriaceae</taxon>
        <taxon>Teratosphaeria</taxon>
    </lineage>
</organism>
<dbReference type="PANTHER" id="PTHR46023:SF6">
    <property type="entry name" value="LIPASE CLASS 3 FAMILY PROTEIN"/>
    <property type="match status" value="1"/>
</dbReference>
<sequence length="662" mass="73325">MPPISPPPPYEVYSSPHRGMMPSQSARVGYSGSNEMQYVRQVHRETMFQVPQTAWGSTSTVDLSHPVGPRAWAQEQRWHNDRSLRTMATANPHNLYVDGRGTSRHTPGGDRTAMRLNNVLSRAEDDFDSPEELREVLGWLDLNEADEIAERAGSGARLGAPGPKPVKEGRKAVGHRIINFNKTWMYQNSRLPPGMVPFNVYLPTWTLICRAVQASMDVYTRPPKSQRQQYLDADPKRGIKATIIKSQPVDDRKLLIVAIRGSQWKLVDWTVNFAASPSPPKGFLDDEGNACHAGFLAIARAMVPAVAAQLRRLVQDEPEWITSSVLFTGHSAGGAVASLLYSHMLSSQISELTALAGVFKRVHCVTFGVPPISLLPLQVPASRAHQKNQFLSFVNEGDPIVRADRPYVLSLLKLFAEPAPCTTGSRPNRLRAKLSCQALRSRGSLQQITSARPTWPVPEATLSTAGRLVLLREKVGSEQGAVEAVQLTDGELRNLIFGDLTKHHMTMYKERLDTLAFAAITGRDGTGPARTVEPRLEQQRAMAEREPPTANEAAGNGNEIPQQAPQLTQHHVQREQWLRDQFEESAMATRSCNGYDTSFKIKASTKMGKAMSAFAHHAEEKKESLRFIFEGDMVLDETTPGDLELNDENIIRVFQEQVGGSV</sequence>
<dbReference type="CDD" id="cd01763">
    <property type="entry name" value="Ubl_SUMO_like"/>
    <property type="match status" value="1"/>
</dbReference>
<dbReference type="OrthoDB" id="438440at2759"/>
<keyword evidence="4" id="KW-1185">Reference proteome</keyword>
<dbReference type="InterPro" id="IPR029058">
    <property type="entry name" value="AB_hydrolase_fold"/>
</dbReference>
<dbReference type="Gene3D" id="3.10.20.90">
    <property type="entry name" value="Phosphatidylinositol 3-kinase Catalytic Subunit, Chain A, domain 1"/>
    <property type="match status" value="1"/>
</dbReference>
<feature type="compositionally biased region" description="Pro residues" evidence="1">
    <location>
        <begin position="1"/>
        <end position="10"/>
    </location>
</feature>
<dbReference type="SUPFAM" id="SSF53474">
    <property type="entry name" value="alpha/beta-Hydrolases"/>
    <property type="match status" value="1"/>
</dbReference>
<dbReference type="SUPFAM" id="SSF54236">
    <property type="entry name" value="Ubiquitin-like"/>
    <property type="match status" value="1"/>
</dbReference>
<feature type="region of interest" description="Disordered" evidence="1">
    <location>
        <begin position="1"/>
        <end position="29"/>
    </location>
</feature>
<reference evidence="3 4" key="1">
    <citation type="journal article" date="2018" name="IMA Fungus">
        <title>IMA Genome-F 10: Nine draft genome sequences of Claviceps purpurea s.lat., including C. arundinis, C. humidiphila, and C. cf. spartinae, pseudomolecules for the pitch canker pathogen Fusarium circinatum, draft genome of Davidsoniella eucalypti, Grosmannia galeiformis, Quambalaria eucalypti, and Teratosphaeria destructans.</title>
        <authorList>
            <person name="Wingfield B.D."/>
            <person name="Liu M."/>
            <person name="Nguyen H.D."/>
            <person name="Lane F.A."/>
            <person name="Morgan S.W."/>
            <person name="De Vos L."/>
            <person name="Wilken P.M."/>
            <person name="Duong T.A."/>
            <person name="Aylward J."/>
            <person name="Coetzee M.P."/>
            <person name="Dadej K."/>
            <person name="De Beer Z.W."/>
            <person name="Findlay W."/>
            <person name="Havenga M."/>
            <person name="Kolarik M."/>
            <person name="Menzies J.G."/>
            <person name="Naidoo K."/>
            <person name="Pochopski O."/>
            <person name="Shoukouhi P."/>
            <person name="Santana Q.C."/>
            <person name="Seifert K.A."/>
            <person name="Soal N."/>
            <person name="Steenkamp E.T."/>
            <person name="Tatham C.T."/>
            <person name="van der Nest M.A."/>
            <person name="Wingfield M.J."/>
        </authorList>
    </citation>
    <scope>NUCLEOTIDE SEQUENCE [LARGE SCALE GENOMIC DNA]</scope>
    <source>
        <strain evidence="3">CMW44962</strain>
    </source>
</reference>
<proteinExistence type="predicted"/>